<evidence type="ECO:0000256" key="1">
    <source>
        <dbReference type="SAM" id="Phobius"/>
    </source>
</evidence>
<dbReference type="EMBL" id="LK933138">
    <property type="protein sequence ID" value="CDT38621.1"/>
    <property type="molecule type" value="Genomic_DNA"/>
</dbReference>
<name>A0A069AR62_CLODI</name>
<evidence type="ECO:0000313" key="2">
    <source>
        <dbReference type="EMBL" id="CDT38621.1"/>
    </source>
</evidence>
<dbReference type="AlphaFoldDB" id="A0A069AR62"/>
<keyword evidence="1" id="KW-0472">Membrane</keyword>
<accession>A0A069AR62</accession>
<reference evidence="2" key="1">
    <citation type="submission" date="2014-07" db="EMBL/GenBank/DDBJ databases">
        <authorList>
            <person name="Monot Marc"/>
        </authorList>
    </citation>
    <scope>NUCLEOTIDE SEQUENCE</scope>
    <source>
        <strain evidence="2">7032989</strain>
    </source>
</reference>
<feature type="transmembrane region" description="Helical" evidence="1">
    <location>
        <begin position="27"/>
        <end position="47"/>
    </location>
</feature>
<protein>
    <submittedName>
        <fullName evidence="2">Uncharacterized protein</fullName>
    </submittedName>
</protein>
<gene>
    <name evidence="2" type="ORF">BN1095_460016</name>
</gene>
<proteinExistence type="predicted"/>
<sequence>MEESTNSRKDSKWTNFYKSGVGGSQLLFYYKKTFIFYFKLSFCIIIINM</sequence>
<keyword evidence="1" id="KW-0812">Transmembrane</keyword>
<keyword evidence="1" id="KW-1133">Transmembrane helix</keyword>
<organism evidence="2">
    <name type="scientific">Clostridioides difficile</name>
    <name type="common">Peptoclostridium difficile</name>
    <dbReference type="NCBI Taxonomy" id="1496"/>
    <lineage>
        <taxon>Bacteria</taxon>
        <taxon>Bacillati</taxon>
        <taxon>Bacillota</taxon>
        <taxon>Clostridia</taxon>
        <taxon>Peptostreptococcales</taxon>
        <taxon>Peptostreptococcaceae</taxon>
        <taxon>Clostridioides</taxon>
    </lineage>
</organism>